<organism evidence="2">
    <name type="scientific">Rhipicephalus zambeziensis</name>
    <dbReference type="NCBI Taxonomy" id="60191"/>
    <lineage>
        <taxon>Eukaryota</taxon>
        <taxon>Metazoa</taxon>
        <taxon>Ecdysozoa</taxon>
        <taxon>Arthropoda</taxon>
        <taxon>Chelicerata</taxon>
        <taxon>Arachnida</taxon>
        <taxon>Acari</taxon>
        <taxon>Parasitiformes</taxon>
        <taxon>Ixodida</taxon>
        <taxon>Ixodoidea</taxon>
        <taxon>Ixodidae</taxon>
        <taxon>Rhipicephalinae</taxon>
        <taxon>Rhipicephalus</taxon>
        <taxon>Rhipicephalus</taxon>
    </lineage>
</organism>
<sequence>MLGSAHSTLQATSTAGPRMRWSVAFLVLAALCTLSCSAKKMTFQEFRKKLMEIHKTQLPPTCKKLFRVCSPKLFALMPLLSRLEKQWDAFQAVSCVQTAFDDGFPDYSWPCTKGGKYEKSVKCMLSDDVTKLFGPSAPGMKKAVQCLLDNVS</sequence>
<reference evidence="2" key="1">
    <citation type="journal article" date="2017" name="Parasit. Vectors">
        <title>Sialotranscriptomics of Rhipicephalus zambeziensis reveals intricate expression profiles of secretory proteins and suggests tight temporal transcriptional regulation during blood-feeding.</title>
        <authorList>
            <person name="de Castro M.H."/>
            <person name="de Klerk D."/>
            <person name="Pienaar R."/>
            <person name="Rees D.J.G."/>
            <person name="Mans B.J."/>
        </authorList>
    </citation>
    <scope>NUCLEOTIDE SEQUENCE</scope>
    <source>
        <tissue evidence="2">Salivary glands</tissue>
    </source>
</reference>
<dbReference type="EMBL" id="GFPF01003319">
    <property type="protein sequence ID" value="MAA14465.1"/>
    <property type="molecule type" value="Transcribed_RNA"/>
</dbReference>
<protein>
    <submittedName>
        <fullName evidence="2">Uncharacterized protein</fullName>
    </submittedName>
</protein>
<feature type="signal peptide" evidence="1">
    <location>
        <begin position="1"/>
        <end position="37"/>
    </location>
</feature>
<evidence type="ECO:0000256" key="1">
    <source>
        <dbReference type="SAM" id="SignalP"/>
    </source>
</evidence>
<accession>A0A224YC32</accession>
<proteinExistence type="predicted"/>
<name>A0A224YC32_9ACAR</name>
<keyword evidence="1" id="KW-0732">Signal</keyword>
<evidence type="ECO:0000313" key="2">
    <source>
        <dbReference type="EMBL" id="MAA14465.1"/>
    </source>
</evidence>
<feature type="chain" id="PRO_5012668766" evidence="1">
    <location>
        <begin position="38"/>
        <end position="152"/>
    </location>
</feature>
<dbReference type="AlphaFoldDB" id="A0A224YC32"/>